<accession>A0A5Q2FE78</accession>
<evidence type="ECO:0000259" key="12">
    <source>
        <dbReference type="Pfam" id="PF22924"/>
    </source>
</evidence>
<dbReference type="GO" id="GO:0003997">
    <property type="term" value="F:acyl-CoA oxidase activity"/>
    <property type="evidence" value="ECO:0007669"/>
    <property type="project" value="InterPro"/>
</dbReference>
<gene>
    <name evidence="13" type="ORF">Rai3103_01380</name>
</gene>
<feature type="region of interest" description="Disordered" evidence="8">
    <location>
        <begin position="1"/>
        <end position="24"/>
    </location>
</feature>
<evidence type="ECO:0000256" key="7">
    <source>
        <dbReference type="ARBA" id="ARBA00023098"/>
    </source>
</evidence>
<keyword evidence="3" id="KW-0285">Flavoprotein</keyword>
<dbReference type="GO" id="GO:0055088">
    <property type="term" value="P:lipid homeostasis"/>
    <property type="evidence" value="ECO:0007669"/>
    <property type="project" value="TreeGrafter"/>
</dbReference>
<dbReference type="Pfam" id="PF01756">
    <property type="entry name" value="ACOX"/>
    <property type="match status" value="1"/>
</dbReference>
<keyword evidence="6" id="KW-0560">Oxidoreductase</keyword>
<evidence type="ECO:0000259" key="10">
    <source>
        <dbReference type="Pfam" id="PF02770"/>
    </source>
</evidence>
<evidence type="ECO:0000313" key="14">
    <source>
        <dbReference type="Proteomes" id="UP000386847"/>
    </source>
</evidence>
<dbReference type="KEGG" id="rain:Rai3103_01380"/>
<dbReference type="Gene3D" id="2.40.110.10">
    <property type="entry name" value="Butyryl-CoA Dehydrogenase, subunit A, domain 2"/>
    <property type="match status" value="1"/>
</dbReference>
<evidence type="ECO:0000256" key="2">
    <source>
        <dbReference type="ARBA" id="ARBA00006288"/>
    </source>
</evidence>
<dbReference type="InterPro" id="IPR006091">
    <property type="entry name" value="Acyl-CoA_Oxase/DH_mid-dom"/>
</dbReference>
<feature type="domain" description="Acyl-CoA dehydrogenase/oxidase N-terminal" evidence="11">
    <location>
        <begin position="103"/>
        <end position="185"/>
    </location>
</feature>
<dbReference type="AlphaFoldDB" id="A0A5Q2FE78"/>
<feature type="domain" description="Acyl-CoA oxidase C-terminal" evidence="9">
    <location>
        <begin position="556"/>
        <end position="691"/>
    </location>
</feature>
<organism evidence="13 14">
    <name type="scientific">Raineyella fluvialis</name>
    <dbReference type="NCBI Taxonomy" id="2662261"/>
    <lineage>
        <taxon>Bacteria</taxon>
        <taxon>Bacillati</taxon>
        <taxon>Actinomycetota</taxon>
        <taxon>Actinomycetes</taxon>
        <taxon>Propionibacteriales</taxon>
        <taxon>Propionibacteriaceae</taxon>
        <taxon>Raineyella</taxon>
    </lineage>
</organism>
<protein>
    <submittedName>
        <fullName evidence="13">Acyl-CoA oxidase</fullName>
    </submittedName>
</protein>
<dbReference type="Proteomes" id="UP000386847">
    <property type="component" value="Chromosome"/>
</dbReference>
<evidence type="ECO:0000256" key="4">
    <source>
        <dbReference type="ARBA" id="ARBA00022827"/>
    </source>
</evidence>
<evidence type="ECO:0000256" key="3">
    <source>
        <dbReference type="ARBA" id="ARBA00022630"/>
    </source>
</evidence>
<dbReference type="InterPro" id="IPR009100">
    <property type="entry name" value="AcylCoA_DH/oxidase_NM_dom_sf"/>
</dbReference>
<dbReference type="Gene3D" id="1.20.140.10">
    <property type="entry name" value="Butyryl-CoA Dehydrogenase, subunit A, domain 3"/>
    <property type="match status" value="2"/>
</dbReference>
<dbReference type="InterPro" id="IPR002655">
    <property type="entry name" value="Acyl-CoA_oxidase_C"/>
</dbReference>
<comment type="cofactor">
    <cofactor evidence="1">
        <name>FAD</name>
        <dbReference type="ChEBI" id="CHEBI:57692"/>
    </cofactor>
</comment>
<keyword evidence="14" id="KW-1185">Reference proteome</keyword>
<keyword evidence="7" id="KW-0443">Lipid metabolism</keyword>
<dbReference type="GO" id="GO:0033540">
    <property type="term" value="P:fatty acid beta-oxidation using acyl-CoA oxidase"/>
    <property type="evidence" value="ECO:0007669"/>
    <property type="project" value="TreeGrafter"/>
</dbReference>
<sequence length="694" mass="75589">MSASVRRDAPVGAEVPPSREAAPDLVTGQVVAGPAPDGAEPLREAIPTSTAELVPTGLTPPDLAAALVEAGDGAFHALRQRLRREVLTGDLVRDPGQDLATAREWTSEQARRFAASGHAALGYPRHYGGTGDATDLPVGFAMLGYGDLSFDVKVGVQFGLFAGSILALGGQWHRETYLRDALTMELPGAFAMTEAGHGSDVQHLETTITYLPDSDEFEVDSPTPSATKVYIGNAACDARMAIVFGQLRTGGTDHGVHAILVPIRDEAGEPLPGVTIGDHGYKGGLPGVDNGTLSFHRVRVRRRLLLDRFGGVDTYGTYHSPIASPQARFFTMVGTLVRGRIKVGGSAAAAGRRTIALATRYALRRTQFPRPDGKGDVLLLDYLTHQRRLLPRIAEAYAYSFAQNELLLQLRRWDALESPDDRVERELETRAAALKVAQTRWAVDTAQVMREACGGAGYMAENLITQIREDLDVFATFEGDNTVLEQLVAKELLVHYRTVWGDLDLLGMARATARSFGEAVLERTAAQPLISRMVARAQMRGDDGLPLERGWQVLMFEDRERHILESLAHRAREAARARPDEAFTALNSLAPHMRAAARAHTERLVLEAFIAGIDATQDGRAALLLDRLCDLYVMSTIEADRAWFLEHNRLTPTRSKEISAEVDALCAELRPYAADLVDGFGIPEALLDAPMLRE</sequence>
<dbReference type="FunFam" id="1.20.140.10:FF:000007">
    <property type="entry name" value="Acyl-coenzyme A oxidase"/>
    <property type="match status" value="1"/>
</dbReference>
<dbReference type="Pfam" id="PF22924">
    <property type="entry name" value="ACOX_C_alpha1"/>
    <property type="match status" value="1"/>
</dbReference>
<evidence type="ECO:0000313" key="13">
    <source>
        <dbReference type="EMBL" id="QGF22556.1"/>
    </source>
</evidence>
<dbReference type="SUPFAM" id="SSF47203">
    <property type="entry name" value="Acyl-CoA dehydrogenase C-terminal domain-like"/>
    <property type="match status" value="2"/>
</dbReference>
<evidence type="ECO:0000259" key="9">
    <source>
        <dbReference type="Pfam" id="PF01756"/>
    </source>
</evidence>
<feature type="domain" description="Acyl-CoA oxidase C-alpha1" evidence="12">
    <location>
        <begin position="334"/>
        <end position="493"/>
    </location>
</feature>
<evidence type="ECO:0000256" key="1">
    <source>
        <dbReference type="ARBA" id="ARBA00001974"/>
    </source>
</evidence>
<dbReference type="Gene3D" id="1.10.540.10">
    <property type="entry name" value="Acyl-CoA dehydrogenase/oxidase, N-terminal domain"/>
    <property type="match status" value="1"/>
</dbReference>
<comment type="similarity">
    <text evidence="2">Belongs to the acyl-CoA oxidase family.</text>
</comment>
<dbReference type="EMBL" id="CP045725">
    <property type="protein sequence ID" value="QGF22556.1"/>
    <property type="molecule type" value="Genomic_DNA"/>
</dbReference>
<dbReference type="GO" id="GO:0071949">
    <property type="term" value="F:FAD binding"/>
    <property type="evidence" value="ECO:0007669"/>
    <property type="project" value="InterPro"/>
</dbReference>
<dbReference type="InterPro" id="IPR012258">
    <property type="entry name" value="Acyl-CoA_oxidase"/>
</dbReference>
<dbReference type="InterPro" id="IPR037069">
    <property type="entry name" value="AcylCoA_DH/ox_N_sf"/>
</dbReference>
<evidence type="ECO:0000259" key="11">
    <source>
        <dbReference type="Pfam" id="PF02771"/>
    </source>
</evidence>
<dbReference type="Pfam" id="PF02770">
    <property type="entry name" value="Acyl-CoA_dh_M"/>
    <property type="match status" value="1"/>
</dbReference>
<evidence type="ECO:0000256" key="5">
    <source>
        <dbReference type="ARBA" id="ARBA00022832"/>
    </source>
</evidence>
<evidence type="ECO:0000256" key="8">
    <source>
        <dbReference type="SAM" id="MobiDB-lite"/>
    </source>
</evidence>
<dbReference type="PANTHER" id="PTHR10909">
    <property type="entry name" value="ELECTRON TRANSPORT OXIDOREDUCTASE"/>
    <property type="match status" value="1"/>
</dbReference>
<keyword evidence="5" id="KW-0276">Fatty acid metabolism</keyword>
<reference evidence="13 14" key="1">
    <citation type="submission" date="2019-10" db="EMBL/GenBank/DDBJ databases">
        <title>Genomic analysis of Raineyella sp. CBA3103.</title>
        <authorList>
            <person name="Roh S.W."/>
        </authorList>
    </citation>
    <scope>NUCLEOTIDE SEQUENCE [LARGE SCALE GENOMIC DNA]</scope>
    <source>
        <strain evidence="13 14">CBA3103</strain>
    </source>
</reference>
<name>A0A5Q2FE78_9ACTN</name>
<dbReference type="GO" id="GO:0005504">
    <property type="term" value="F:fatty acid binding"/>
    <property type="evidence" value="ECO:0007669"/>
    <property type="project" value="TreeGrafter"/>
</dbReference>
<dbReference type="InterPro" id="IPR055060">
    <property type="entry name" value="ACOX_C_alpha1"/>
</dbReference>
<dbReference type="InterPro" id="IPR013786">
    <property type="entry name" value="AcylCoA_DH/ox_N"/>
</dbReference>
<dbReference type="RefSeq" id="WP_153571070.1">
    <property type="nucleotide sequence ID" value="NZ_CP045725.1"/>
</dbReference>
<evidence type="ECO:0000256" key="6">
    <source>
        <dbReference type="ARBA" id="ARBA00023002"/>
    </source>
</evidence>
<proteinExistence type="inferred from homology"/>
<dbReference type="SUPFAM" id="SSF56645">
    <property type="entry name" value="Acyl-CoA dehydrogenase NM domain-like"/>
    <property type="match status" value="1"/>
</dbReference>
<dbReference type="Pfam" id="PF02771">
    <property type="entry name" value="Acyl-CoA_dh_N"/>
    <property type="match status" value="1"/>
</dbReference>
<keyword evidence="4" id="KW-0274">FAD</keyword>
<dbReference type="InterPro" id="IPR046373">
    <property type="entry name" value="Acyl-CoA_Oxase/DH_mid-dom_sf"/>
</dbReference>
<feature type="domain" description="Acyl-CoA oxidase/dehydrogenase middle" evidence="10">
    <location>
        <begin position="189"/>
        <end position="298"/>
    </location>
</feature>
<dbReference type="InterPro" id="IPR036250">
    <property type="entry name" value="AcylCo_DH-like_C"/>
</dbReference>